<dbReference type="EMBL" id="CP127295">
    <property type="protein sequence ID" value="WIY02240.1"/>
    <property type="molecule type" value="Genomic_DNA"/>
</dbReference>
<evidence type="ECO:0000256" key="1">
    <source>
        <dbReference type="SAM" id="MobiDB-lite"/>
    </source>
</evidence>
<organism evidence="2 3">
    <name type="scientific">Amycolatopsis mongoliensis</name>
    <dbReference type="NCBI Taxonomy" id="715475"/>
    <lineage>
        <taxon>Bacteria</taxon>
        <taxon>Bacillati</taxon>
        <taxon>Actinomycetota</taxon>
        <taxon>Actinomycetes</taxon>
        <taxon>Pseudonocardiales</taxon>
        <taxon>Pseudonocardiaceae</taxon>
        <taxon>Amycolatopsis</taxon>
    </lineage>
</organism>
<dbReference type="AlphaFoldDB" id="A0A9Y2JPD9"/>
<dbReference type="KEGG" id="amog:QRX60_51095"/>
<dbReference type="Gene3D" id="3.40.50.1820">
    <property type="entry name" value="alpha/beta hydrolase"/>
    <property type="match status" value="1"/>
</dbReference>
<keyword evidence="3" id="KW-1185">Reference proteome</keyword>
<feature type="region of interest" description="Disordered" evidence="1">
    <location>
        <begin position="121"/>
        <end position="144"/>
    </location>
</feature>
<evidence type="ECO:0000313" key="2">
    <source>
        <dbReference type="EMBL" id="WIY02240.1"/>
    </source>
</evidence>
<proteinExistence type="predicted"/>
<evidence type="ECO:0000313" key="3">
    <source>
        <dbReference type="Proteomes" id="UP001239397"/>
    </source>
</evidence>
<sequence length="177" mass="19473">MPTELPRSDPAFAGGSYAGSDDVRHGLARHAMAFAMSGTGRRFFREEMLCRLVFTSVEKFTLGFMRGCFQPMDPNHEPGVAAIRDARLRVIDSPLGHFTIFDLLHEGVPAIDEALAEVRKSGTRSRGAPGHRGHPARRAVSVSARPSAIGKMRSRVPDVNVNGSVSHQRLWRVLEDK</sequence>
<reference evidence="2 3" key="1">
    <citation type="submission" date="2023-06" db="EMBL/GenBank/DDBJ databases">
        <authorList>
            <person name="Oyuntsetseg B."/>
            <person name="Kim S.B."/>
        </authorList>
    </citation>
    <scope>NUCLEOTIDE SEQUENCE [LARGE SCALE GENOMIC DNA]</scope>
    <source>
        <strain evidence="2 3">4-36</strain>
    </source>
</reference>
<dbReference type="Proteomes" id="UP001239397">
    <property type="component" value="Chromosome"/>
</dbReference>
<dbReference type="InterPro" id="IPR029058">
    <property type="entry name" value="AB_hydrolase_fold"/>
</dbReference>
<protein>
    <submittedName>
        <fullName evidence="2">Uncharacterized protein</fullName>
    </submittedName>
</protein>
<dbReference type="RefSeq" id="WP_285998669.1">
    <property type="nucleotide sequence ID" value="NZ_CP127295.1"/>
</dbReference>
<accession>A0A9Y2JPD9</accession>
<name>A0A9Y2JPD9_9PSEU</name>
<gene>
    <name evidence="2" type="ORF">QRX60_51095</name>
</gene>